<sequence length="238" mass="26235">MDALGTILVGQIDTSLFLGPAGTSSDVGDLNVETIHTSVMTTSLVNSDELNPIFEFLETCTNGRSSCPYYETNGSLGITPPATQAPLSQAIEQLFQNITVSLLSNSRFLTPPASSPPTTITMFFPQNWYVYTWWRLVAPYAVALLFNLIGCALGLRALHESRASYSQRFSTVLRVARSARLDGEYPSQEERERAKATGKVGADPLPKEMENAEVWLDENMETEEVGFNVINVKRRSSN</sequence>
<feature type="transmembrane region" description="Helical" evidence="2">
    <location>
        <begin position="137"/>
        <end position="158"/>
    </location>
</feature>
<keyword evidence="4" id="KW-1185">Reference proteome</keyword>
<dbReference type="Proteomes" id="UP000799772">
    <property type="component" value="Unassembled WGS sequence"/>
</dbReference>
<accession>A0A9P4M1F2</accession>
<keyword evidence="2" id="KW-1133">Transmembrane helix</keyword>
<protein>
    <submittedName>
        <fullName evidence="3">Uncharacterized protein</fullName>
    </submittedName>
</protein>
<feature type="compositionally biased region" description="Basic and acidic residues" evidence="1">
    <location>
        <begin position="184"/>
        <end position="195"/>
    </location>
</feature>
<evidence type="ECO:0000313" key="4">
    <source>
        <dbReference type="Proteomes" id="UP000799772"/>
    </source>
</evidence>
<dbReference type="OrthoDB" id="3650501at2759"/>
<name>A0A9P4M1F2_9PEZI</name>
<evidence type="ECO:0000256" key="2">
    <source>
        <dbReference type="SAM" id="Phobius"/>
    </source>
</evidence>
<keyword evidence="2" id="KW-0812">Transmembrane</keyword>
<evidence type="ECO:0000256" key="1">
    <source>
        <dbReference type="SAM" id="MobiDB-lite"/>
    </source>
</evidence>
<organism evidence="3 4">
    <name type="scientific">Rhizodiscina lignyota</name>
    <dbReference type="NCBI Taxonomy" id="1504668"/>
    <lineage>
        <taxon>Eukaryota</taxon>
        <taxon>Fungi</taxon>
        <taxon>Dikarya</taxon>
        <taxon>Ascomycota</taxon>
        <taxon>Pezizomycotina</taxon>
        <taxon>Dothideomycetes</taxon>
        <taxon>Pleosporomycetidae</taxon>
        <taxon>Aulographales</taxon>
        <taxon>Rhizodiscinaceae</taxon>
        <taxon>Rhizodiscina</taxon>
    </lineage>
</organism>
<feature type="region of interest" description="Disordered" evidence="1">
    <location>
        <begin position="184"/>
        <end position="204"/>
    </location>
</feature>
<gene>
    <name evidence="3" type="ORF">NA57DRAFT_81313</name>
</gene>
<dbReference type="AlphaFoldDB" id="A0A9P4M1F2"/>
<reference evidence="3" key="1">
    <citation type="journal article" date="2020" name="Stud. Mycol.">
        <title>101 Dothideomycetes genomes: a test case for predicting lifestyles and emergence of pathogens.</title>
        <authorList>
            <person name="Haridas S."/>
            <person name="Albert R."/>
            <person name="Binder M."/>
            <person name="Bloem J."/>
            <person name="Labutti K."/>
            <person name="Salamov A."/>
            <person name="Andreopoulos B."/>
            <person name="Baker S."/>
            <person name="Barry K."/>
            <person name="Bills G."/>
            <person name="Bluhm B."/>
            <person name="Cannon C."/>
            <person name="Castanera R."/>
            <person name="Culley D."/>
            <person name="Daum C."/>
            <person name="Ezra D."/>
            <person name="Gonzalez J."/>
            <person name="Henrissat B."/>
            <person name="Kuo A."/>
            <person name="Liang C."/>
            <person name="Lipzen A."/>
            <person name="Lutzoni F."/>
            <person name="Magnuson J."/>
            <person name="Mondo S."/>
            <person name="Nolan M."/>
            <person name="Ohm R."/>
            <person name="Pangilinan J."/>
            <person name="Park H.-J."/>
            <person name="Ramirez L."/>
            <person name="Alfaro M."/>
            <person name="Sun H."/>
            <person name="Tritt A."/>
            <person name="Yoshinaga Y."/>
            <person name="Zwiers L.-H."/>
            <person name="Turgeon B."/>
            <person name="Goodwin S."/>
            <person name="Spatafora J."/>
            <person name="Crous P."/>
            <person name="Grigoriev I."/>
        </authorList>
    </citation>
    <scope>NUCLEOTIDE SEQUENCE</scope>
    <source>
        <strain evidence="3">CBS 133067</strain>
    </source>
</reference>
<comment type="caution">
    <text evidence="3">The sequence shown here is derived from an EMBL/GenBank/DDBJ whole genome shotgun (WGS) entry which is preliminary data.</text>
</comment>
<dbReference type="EMBL" id="ML978138">
    <property type="protein sequence ID" value="KAF2093385.1"/>
    <property type="molecule type" value="Genomic_DNA"/>
</dbReference>
<keyword evidence="2" id="KW-0472">Membrane</keyword>
<proteinExistence type="predicted"/>
<evidence type="ECO:0000313" key="3">
    <source>
        <dbReference type="EMBL" id="KAF2093385.1"/>
    </source>
</evidence>